<reference evidence="1" key="1">
    <citation type="journal article" date="2023" name="Mol. Phylogenet. Evol.">
        <title>Genome-scale phylogeny and comparative genomics of the fungal order Sordariales.</title>
        <authorList>
            <person name="Hensen N."/>
            <person name="Bonometti L."/>
            <person name="Westerberg I."/>
            <person name="Brannstrom I.O."/>
            <person name="Guillou S."/>
            <person name="Cros-Aarteil S."/>
            <person name="Calhoun S."/>
            <person name="Haridas S."/>
            <person name="Kuo A."/>
            <person name="Mondo S."/>
            <person name="Pangilinan J."/>
            <person name="Riley R."/>
            <person name="LaButti K."/>
            <person name="Andreopoulos B."/>
            <person name="Lipzen A."/>
            <person name="Chen C."/>
            <person name="Yan M."/>
            <person name="Daum C."/>
            <person name="Ng V."/>
            <person name="Clum A."/>
            <person name="Steindorff A."/>
            <person name="Ohm R.A."/>
            <person name="Martin F."/>
            <person name="Silar P."/>
            <person name="Natvig D.O."/>
            <person name="Lalanne C."/>
            <person name="Gautier V."/>
            <person name="Ament-Velasquez S.L."/>
            <person name="Kruys A."/>
            <person name="Hutchinson M.I."/>
            <person name="Powell A.J."/>
            <person name="Barry K."/>
            <person name="Miller A.N."/>
            <person name="Grigoriev I.V."/>
            <person name="Debuchy R."/>
            <person name="Gladieux P."/>
            <person name="Hiltunen Thoren M."/>
            <person name="Johannesson H."/>
        </authorList>
    </citation>
    <scope>NUCLEOTIDE SEQUENCE</scope>
    <source>
        <strain evidence="1">PSN293</strain>
    </source>
</reference>
<dbReference type="EMBL" id="MU858235">
    <property type="protein sequence ID" value="KAK4208641.1"/>
    <property type="molecule type" value="Genomic_DNA"/>
</dbReference>
<reference evidence="1" key="2">
    <citation type="submission" date="2023-05" db="EMBL/GenBank/DDBJ databases">
        <authorList>
            <consortium name="Lawrence Berkeley National Laboratory"/>
            <person name="Steindorff A."/>
            <person name="Hensen N."/>
            <person name="Bonometti L."/>
            <person name="Westerberg I."/>
            <person name="Brannstrom I.O."/>
            <person name="Guillou S."/>
            <person name="Cros-Aarteil S."/>
            <person name="Calhoun S."/>
            <person name="Haridas S."/>
            <person name="Kuo A."/>
            <person name="Mondo S."/>
            <person name="Pangilinan J."/>
            <person name="Riley R."/>
            <person name="Labutti K."/>
            <person name="Andreopoulos B."/>
            <person name="Lipzen A."/>
            <person name="Chen C."/>
            <person name="Yanf M."/>
            <person name="Daum C."/>
            <person name="Ng V."/>
            <person name="Clum A."/>
            <person name="Ohm R."/>
            <person name="Martin F."/>
            <person name="Silar P."/>
            <person name="Natvig D."/>
            <person name="Lalanne C."/>
            <person name="Gautier V."/>
            <person name="Ament-Velasquez S.L."/>
            <person name="Kruys A."/>
            <person name="Hutchinson M.I."/>
            <person name="Powell A.J."/>
            <person name="Barry K."/>
            <person name="Miller A.N."/>
            <person name="Grigoriev I.V."/>
            <person name="Debuchy R."/>
            <person name="Gladieux P."/>
            <person name="Thoren M.H."/>
            <person name="Johannesson H."/>
        </authorList>
    </citation>
    <scope>NUCLEOTIDE SEQUENCE</scope>
    <source>
        <strain evidence="1">PSN293</strain>
    </source>
</reference>
<dbReference type="Proteomes" id="UP001301769">
    <property type="component" value="Unassembled WGS sequence"/>
</dbReference>
<sequence length="542" mass="61492">MDADPSTMDLDLSFDEEIAVGWEDSFQGQTQSIELQQGDYGTVNLYLSAQGDLDHGCGPHHHSQTCSCIEQNRNQVSPAATALDSFYVAPNPSPSHVMLHNPQCPPCTRYFADRDPQREHLDIAGEFYTERGDDWADVLIVVTPWTFPPASSGPDRTLMGIDVLALPSSTTVTRGQDDTRILRPEPPSRLRVDGEVERALTRKRRRSPSPNTKRAKVRMEYYINCFQGDLRPLRCPDPGPKTRTRSAKVCFRCQDQKLKCEGGFPCKKCCDVARRGRVRVKYELPCIDADLHALNPFFDLSDIKPHRKIGLGLVLIALLIGAEHRGTYILDSLRLKFEQKSFGNLETIGEHLTRIVGFICRGMTTMNHLRLCLRHFLRKLFGNGQLPQEFWELVVDIFGHFDDQLDPATFTPGHRDLDETRIRQQLFQRLQKYLLDSFPNSPPQNFGVTKEEFDRRVAYLGCEDLPKDTGPVGARRMKECLIGTKGTSPRYLDDHGLREFVQGLEKSGDSTLKRAASDPYQISGDSTYDTAFKYLFLKWMEG</sequence>
<dbReference type="AlphaFoldDB" id="A0AAN7B0Y6"/>
<comment type="caution">
    <text evidence="1">The sequence shown here is derived from an EMBL/GenBank/DDBJ whole genome shotgun (WGS) entry which is preliminary data.</text>
</comment>
<proteinExistence type="predicted"/>
<evidence type="ECO:0000313" key="1">
    <source>
        <dbReference type="EMBL" id="KAK4208641.1"/>
    </source>
</evidence>
<accession>A0AAN7B0Y6</accession>
<evidence type="ECO:0000313" key="2">
    <source>
        <dbReference type="Proteomes" id="UP001301769"/>
    </source>
</evidence>
<protein>
    <submittedName>
        <fullName evidence="1">Uncharacterized protein</fullName>
    </submittedName>
</protein>
<organism evidence="1 2">
    <name type="scientific">Rhypophila decipiens</name>
    <dbReference type="NCBI Taxonomy" id="261697"/>
    <lineage>
        <taxon>Eukaryota</taxon>
        <taxon>Fungi</taxon>
        <taxon>Dikarya</taxon>
        <taxon>Ascomycota</taxon>
        <taxon>Pezizomycotina</taxon>
        <taxon>Sordariomycetes</taxon>
        <taxon>Sordariomycetidae</taxon>
        <taxon>Sordariales</taxon>
        <taxon>Naviculisporaceae</taxon>
        <taxon>Rhypophila</taxon>
    </lineage>
</organism>
<name>A0AAN7B0Y6_9PEZI</name>
<keyword evidence="2" id="KW-1185">Reference proteome</keyword>
<gene>
    <name evidence="1" type="ORF">QBC37DRAFT_452262</name>
</gene>